<dbReference type="OrthoDB" id="4062651at2759"/>
<dbReference type="InterPro" id="IPR017441">
    <property type="entry name" value="Protein_kinase_ATP_BS"/>
</dbReference>
<evidence type="ECO:0000256" key="4">
    <source>
        <dbReference type="ARBA" id="ARBA00022741"/>
    </source>
</evidence>
<dbReference type="EC" id="2.7.11.1" evidence="2"/>
<dbReference type="PROSITE" id="PS00107">
    <property type="entry name" value="PROTEIN_KINASE_ATP"/>
    <property type="match status" value="1"/>
</dbReference>
<evidence type="ECO:0000256" key="6">
    <source>
        <dbReference type="ARBA" id="ARBA00022840"/>
    </source>
</evidence>
<dbReference type="PANTHER" id="PTHR43671:SF13">
    <property type="entry name" value="SERINE_THREONINE-PROTEIN KINASE NEK2"/>
    <property type="match status" value="1"/>
</dbReference>
<feature type="region of interest" description="Disordered" evidence="8">
    <location>
        <begin position="384"/>
        <end position="438"/>
    </location>
</feature>
<organism evidence="10 11">
    <name type="scientific">Naganishia liquefaciens</name>
    <dbReference type="NCBI Taxonomy" id="104408"/>
    <lineage>
        <taxon>Eukaryota</taxon>
        <taxon>Fungi</taxon>
        <taxon>Dikarya</taxon>
        <taxon>Basidiomycota</taxon>
        <taxon>Agaricomycotina</taxon>
        <taxon>Tremellomycetes</taxon>
        <taxon>Filobasidiales</taxon>
        <taxon>Filobasidiaceae</taxon>
        <taxon>Naganishia</taxon>
    </lineage>
</organism>
<dbReference type="InterPro" id="IPR011009">
    <property type="entry name" value="Kinase-like_dom_sf"/>
</dbReference>
<evidence type="ECO:0000256" key="8">
    <source>
        <dbReference type="SAM" id="MobiDB-lite"/>
    </source>
</evidence>
<evidence type="ECO:0000313" key="10">
    <source>
        <dbReference type="EMBL" id="GHJ86974.1"/>
    </source>
</evidence>
<keyword evidence="5" id="KW-0418">Kinase</keyword>
<evidence type="ECO:0000256" key="7">
    <source>
        <dbReference type="PROSITE-ProRule" id="PRU10141"/>
    </source>
</evidence>
<keyword evidence="3" id="KW-0808">Transferase</keyword>
<sequence length="513" mass="57631">MPYASAYTQGLAELCRPVELIGKGSFGSVEKVVFKDNKTYALKTIHCHSPRTQELAKGEVCYHLQISHPNIVKVYKVEIDFTQNVSYLLMEHCKGGDLRSILREHQRNGTRLPVETAWSYFIQLGRALHYLHTPAPKSGSILRGALMHRDIKPDNILLADVQKTEIRLADLGFMKRIPPGTKVEGEFMGTISHMAPEVILREAYDEKADLWSLGCVAYEMLNGRHPFLGQDYKRVLETHRLGSYFDPPDYARDFELAGIIDELLCRNPRERLTMDDLMKKPGFKSRMLEHNLKIHKLSMERLQGQLKEQIAQHKQDIAARNATLQDLRRKLEENALEDVALATNARRLEKIRNGAILLARYRAKRTRSRIAGILEKISEIEPATGFNGAGSRRQEQKSLAQPAPSSLDVVNNGSSEPSFGNTDSPTSENEVALGTPHAFNEPPLMEAFPFNVVTAIHHHHPEIDGDVRIMADFPVGATEVAYTEIGAVRSPGYVSDTPYRPTLARPNDIGKMA</sequence>
<name>A0A8H3TVK4_9TREE</name>
<dbReference type="EMBL" id="BLZA01000019">
    <property type="protein sequence ID" value="GHJ86974.1"/>
    <property type="molecule type" value="Genomic_DNA"/>
</dbReference>
<comment type="caution">
    <text evidence="10">The sequence shown here is derived from an EMBL/GenBank/DDBJ whole genome shotgun (WGS) entry which is preliminary data.</text>
</comment>
<reference evidence="10" key="1">
    <citation type="submission" date="2020-07" db="EMBL/GenBank/DDBJ databases">
        <title>Draft Genome Sequence of a Deep-Sea Yeast, Naganishia (Cryptococcus) liquefaciens strain N6.</title>
        <authorList>
            <person name="Han Y.W."/>
            <person name="Kajitani R."/>
            <person name="Morimoto H."/>
            <person name="Parhat M."/>
            <person name="Tsubouchi H."/>
            <person name="Bakenova O."/>
            <person name="Ogata M."/>
            <person name="Argunhan B."/>
            <person name="Aoki R."/>
            <person name="Kajiwara S."/>
            <person name="Itoh T."/>
            <person name="Iwasaki H."/>
        </authorList>
    </citation>
    <scope>NUCLEOTIDE SEQUENCE</scope>
    <source>
        <strain evidence="10">N6</strain>
    </source>
</reference>
<keyword evidence="6 7" id="KW-0067">ATP-binding</keyword>
<dbReference type="SMART" id="SM00220">
    <property type="entry name" value="S_TKc"/>
    <property type="match status" value="1"/>
</dbReference>
<evidence type="ECO:0000256" key="2">
    <source>
        <dbReference type="ARBA" id="ARBA00012513"/>
    </source>
</evidence>
<dbReference type="GO" id="GO:0005524">
    <property type="term" value="F:ATP binding"/>
    <property type="evidence" value="ECO:0007669"/>
    <property type="project" value="UniProtKB-UniRule"/>
</dbReference>
<evidence type="ECO:0000256" key="1">
    <source>
        <dbReference type="ARBA" id="ARBA00010886"/>
    </source>
</evidence>
<keyword evidence="4 7" id="KW-0547">Nucleotide-binding</keyword>
<dbReference type="Gene3D" id="3.30.200.20">
    <property type="entry name" value="Phosphorylase Kinase, domain 1"/>
    <property type="match status" value="1"/>
</dbReference>
<keyword evidence="11" id="KW-1185">Reference proteome</keyword>
<feature type="domain" description="Protein kinase" evidence="9">
    <location>
        <begin position="15"/>
        <end position="283"/>
    </location>
</feature>
<accession>A0A8H3TVK4</accession>
<dbReference type="SUPFAM" id="SSF56112">
    <property type="entry name" value="Protein kinase-like (PK-like)"/>
    <property type="match status" value="1"/>
</dbReference>
<dbReference type="Pfam" id="PF00069">
    <property type="entry name" value="Pkinase"/>
    <property type="match status" value="1"/>
</dbReference>
<comment type="similarity">
    <text evidence="1">Belongs to the protein kinase superfamily. NEK Ser/Thr protein kinase family. NIMA subfamily.</text>
</comment>
<evidence type="ECO:0000313" key="11">
    <source>
        <dbReference type="Proteomes" id="UP000620104"/>
    </source>
</evidence>
<evidence type="ECO:0000256" key="5">
    <source>
        <dbReference type="ARBA" id="ARBA00022777"/>
    </source>
</evidence>
<dbReference type="InterPro" id="IPR000719">
    <property type="entry name" value="Prot_kinase_dom"/>
</dbReference>
<feature type="compositionally biased region" description="Polar residues" evidence="8">
    <location>
        <begin position="408"/>
        <end position="429"/>
    </location>
</feature>
<dbReference type="InterPro" id="IPR008271">
    <property type="entry name" value="Ser/Thr_kinase_AS"/>
</dbReference>
<dbReference type="PROSITE" id="PS00108">
    <property type="entry name" value="PROTEIN_KINASE_ST"/>
    <property type="match status" value="1"/>
</dbReference>
<dbReference type="GO" id="GO:0004674">
    <property type="term" value="F:protein serine/threonine kinase activity"/>
    <property type="evidence" value="ECO:0007669"/>
    <property type="project" value="UniProtKB-EC"/>
</dbReference>
<evidence type="ECO:0000256" key="3">
    <source>
        <dbReference type="ARBA" id="ARBA00022679"/>
    </source>
</evidence>
<feature type="binding site" evidence="7">
    <location>
        <position position="43"/>
    </location>
    <ligand>
        <name>ATP</name>
        <dbReference type="ChEBI" id="CHEBI:30616"/>
    </ligand>
</feature>
<evidence type="ECO:0000259" key="9">
    <source>
        <dbReference type="PROSITE" id="PS50011"/>
    </source>
</evidence>
<dbReference type="PANTHER" id="PTHR43671">
    <property type="entry name" value="SERINE/THREONINE-PROTEIN KINASE NEK"/>
    <property type="match status" value="1"/>
</dbReference>
<dbReference type="Proteomes" id="UP000620104">
    <property type="component" value="Unassembled WGS sequence"/>
</dbReference>
<dbReference type="Gene3D" id="1.10.510.10">
    <property type="entry name" value="Transferase(Phosphotransferase) domain 1"/>
    <property type="match status" value="1"/>
</dbReference>
<proteinExistence type="inferred from homology"/>
<dbReference type="AlphaFoldDB" id="A0A8H3TVK4"/>
<protein>
    <recommendedName>
        <fullName evidence="2">non-specific serine/threonine protein kinase</fullName>
        <ecNumber evidence="2">2.7.11.1</ecNumber>
    </recommendedName>
</protein>
<gene>
    <name evidence="10" type="ORF">NliqN6_3376</name>
</gene>
<dbReference type="InterPro" id="IPR050660">
    <property type="entry name" value="NEK_Ser/Thr_kinase"/>
</dbReference>
<dbReference type="PROSITE" id="PS50011">
    <property type="entry name" value="PROTEIN_KINASE_DOM"/>
    <property type="match status" value="1"/>
</dbReference>